<dbReference type="Proteomes" id="UP000825729">
    <property type="component" value="Unassembled WGS sequence"/>
</dbReference>
<evidence type="ECO:0000313" key="3">
    <source>
        <dbReference type="Proteomes" id="UP000825729"/>
    </source>
</evidence>
<organism evidence="2 3">
    <name type="scientific">Aristolochia fimbriata</name>
    <name type="common">White veined hardy Dutchman's pipe vine</name>
    <dbReference type="NCBI Taxonomy" id="158543"/>
    <lineage>
        <taxon>Eukaryota</taxon>
        <taxon>Viridiplantae</taxon>
        <taxon>Streptophyta</taxon>
        <taxon>Embryophyta</taxon>
        <taxon>Tracheophyta</taxon>
        <taxon>Spermatophyta</taxon>
        <taxon>Magnoliopsida</taxon>
        <taxon>Magnoliidae</taxon>
        <taxon>Piperales</taxon>
        <taxon>Aristolochiaceae</taxon>
        <taxon>Aristolochia</taxon>
    </lineage>
</organism>
<keyword evidence="1" id="KW-0732">Signal</keyword>
<name>A0AAV7EE69_ARIFI</name>
<protein>
    <recommendedName>
        <fullName evidence="4">Defensin-like protein</fullName>
    </recommendedName>
</protein>
<dbReference type="EMBL" id="JAINDJ010000005">
    <property type="protein sequence ID" value="KAG9447004.1"/>
    <property type="molecule type" value="Genomic_DNA"/>
</dbReference>
<proteinExistence type="predicted"/>
<comment type="caution">
    <text evidence="2">The sequence shown here is derived from an EMBL/GenBank/DDBJ whole genome shotgun (WGS) entry which is preliminary data.</text>
</comment>
<sequence length="78" mass="8429">MAFSRLFVKRFLMALLLIVLVTFSVSVLKVSADEVKCVGECDAANHDCTASCIEKGFSQGDCVSAGFKILCCCGLRCR</sequence>
<reference evidence="2 3" key="1">
    <citation type="submission" date="2021-07" db="EMBL/GenBank/DDBJ databases">
        <title>The Aristolochia fimbriata genome: insights into angiosperm evolution, floral development and chemical biosynthesis.</title>
        <authorList>
            <person name="Jiao Y."/>
        </authorList>
    </citation>
    <scope>NUCLEOTIDE SEQUENCE [LARGE SCALE GENOMIC DNA]</scope>
    <source>
        <strain evidence="2">IBCAS-2021</strain>
        <tissue evidence="2">Leaf</tissue>
    </source>
</reference>
<feature type="chain" id="PRO_5043865810" description="Defensin-like protein" evidence="1">
    <location>
        <begin position="33"/>
        <end position="78"/>
    </location>
</feature>
<evidence type="ECO:0000256" key="1">
    <source>
        <dbReference type="SAM" id="SignalP"/>
    </source>
</evidence>
<feature type="signal peptide" evidence="1">
    <location>
        <begin position="1"/>
        <end position="32"/>
    </location>
</feature>
<evidence type="ECO:0008006" key="4">
    <source>
        <dbReference type="Google" id="ProtNLM"/>
    </source>
</evidence>
<evidence type="ECO:0000313" key="2">
    <source>
        <dbReference type="EMBL" id="KAG9447004.1"/>
    </source>
</evidence>
<accession>A0AAV7EE69</accession>
<keyword evidence="3" id="KW-1185">Reference proteome</keyword>
<gene>
    <name evidence="2" type="ORF">H6P81_013132</name>
</gene>
<dbReference type="AlphaFoldDB" id="A0AAV7EE69"/>